<evidence type="ECO:0000256" key="3">
    <source>
        <dbReference type="SAM" id="SignalP"/>
    </source>
</evidence>
<dbReference type="SUPFAM" id="SSF53822">
    <property type="entry name" value="Periplasmic binding protein-like I"/>
    <property type="match status" value="1"/>
</dbReference>
<name>A0ABQ5YF47_9NEIS</name>
<reference evidence="6" key="1">
    <citation type="journal article" date="2019" name="Int. J. Syst. Evol. Microbiol.">
        <title>The Global Catalogue of Microorganisms (GCM) 10K type strain sequencing project: providing services to taxonomists for standard genome sequencing and annotation.</title>
        <authorList>
            <consortium name="The Broad Institute Genomics Platform"/>
            <consortium name="The Broad Institute Genome Sequencing Center for Infectious Disease"/>
            <person name="Wu L."/>
            <person name="Ma J."/>
        </authorList>
    </citation>
    <scope>NUCLEOTIDE SEQUENCE [LARGE SCALE GENOMIC DNA]</scope>
    <source>
        <strain evidence="6">NBRC 110044</strain>
    </source>
</reference>
<dbReference type="EMBL" id="BSOG01000002">
    <property type="protein sequence ID" value="GLR13359.1"/>
    <property type="molecule type" value="Genomic_DNA"/>
</dbReference>
<dbReference type="PANTHER" id="PTHR47235">
    <property type="entry name" value="BLR6548 PROTEIN"/>
    <property type="match status" value="1"/>
</dbReference>
<dbReference type="CDD" id="cd06326">
    <property type="entry name" value="PBP1_ABC_ligand_binding-like"/>
    <property type="match status" value="1"/>
</dbReference>
<protein>
    <submittedName>
        <fullName evidence="5">ABC transporter substrate-binding protein</fullName>
    </submittedName>
</protein>
<organism evidence="5 6">
    <name type="scientific">Chitinimonas prasina</name>
    <dbReference type="NCBI Taxonomy" id="1434937"/>
    <lineage>
        <taxon>Bacteria</taxon>
        <taxon>Pseudomonadati</taxon>
        <taxon>Pseudomonadota</taxon>
        <taxon>Betaproteobacteria</taxon>
        <taxon>Neisseriales</taxon>
        <taxon>Chitinibacteraceae</taxon>
        <taxon>Chitinimonas</taxon>
    </lineage>
</organism>
<dbReference type="InterPro" id="IPR028082">
    <property type="entry name" value="Peripla_BP_I"/>
</dbReference>
<comment type="caution">
    <text evidence="5">The sequence shown here is derived from an EMBL/GenBank/DDBJ whole genome shotgun (WGS) entry which is preliminary data.</text>
</comment>
<comment type="similarity">
    <text evidence="1">Belongs to the leucine-binding protein family.</text>
</comment>
<dbReference type="PANTHER" id="PTHR47235:SF1">
    <property type="entry name" value="BLR6548 PROTEIN"/>
    <property type="match status" value="1"/>
</dbReference>
<dbReference type="InterPro" id="IPR028081">
    <property type="entry name" value="Leu-bd"/>
</dbReference>
<evidence type="ECO:0000313" key="6">
    <source>
        <dbReference type="Proteomes" id="UP001156706"/>
    </source>
</evidence>
<evidence type="ECO:0000256" key="2">
    <source>
        <dbReference type="ARBA" id="ARBA00022729"/>
    </source>
</evidence>
<keyword evidence="2 3" id="KW-0732">Signal</keyword>
<keyword evidence="6" id="KW-1185">Reference proteome</keyword>
<feature type="signal peptide" evidence="3">
    <location>
        <begin position="1"/>
        <end position="22"/>
    </location>
</feature>
<sequence>MRTTLRHLLPLIAALLLVPGKAETVTVGHVGPVSSLLRELAVSSEDTLNAYFQEINAKGGVNGIKVKMAYGDDAFNPLKHADETRRIIKETSPIAMLGAGGSAGPLELLKQNILSDAKIPLIAPISGAPALRNNPWMYHLRASWVEEMNKLGQQMASLGHQRIGVFYQNDPDGKFGLFASRQEAKKSNLEVVATGSYEKNSMNVEAAAKAILEQNPTAVLMLGTDDACGAFLKAYRKAGGTAQMYTVSVVGAKELIASAGVDAARGTGISQVMPFIYTDSSQLVKDYRAFVKRNKLKLGYIEFEYYIAARVLTEGLKKIDKGNITGEGLMTAIDSLGTLNLGGFRLTFGPNQRVASKFVEVTVIGPTGELIR</sequence>
<feature type="domain" description="Leucine-binding protein" evidence="4">
    <location>
        <begin position="24"/>
        <end position="353"/>
    </location>
</feature>
<evidence type="ECO:0000313" key="5">
    <source>
        <dbReference type="EMBL" id="GLR13359.1"/>
    </source>
</evidence>
<gene>
    <name evidence="5" type="ORF">GCM10007907_21490</name>
</gene>
<accession>A0ABQ5YF47</accession>
<proteinExistence type="inferred from homology"/>
<evidence type="ECO:0000259" key="4">
    <source>
        <dbReference type="Pfam" id="PF13458"/>
    </source>
</evidence>
<dbReference type="RefSeq" id="WP_284196464.1">
    <property type="nucleotide sequence ID" value="NZ_BSOG01000002.1"/>
</dbReference>
<feature type="chain" id="PRO_5046497289" evidence="3">
    <location>
        <begin position="23"/>
        <end position="372"/>
    </location>
</feature>
<dbReference type="Proteomes" id="UP001156706">
    <property type="component" value="Unassembled WGS sequence"/>
</dbReference>
<evidence type="ECO:0000256" key="1">
    <source>
        <dbReference type="ARBA" id="ARBA00010062"/>
    </source>
</evidence>
<dbReference type="Gene3D" id="3.40.50.2300">
    <property type="match status" value="2"/>
</dbReference>
<dbReference type="Pfam" id="PF13458">
    <property type="entry name" value="Peripla_BP_6"/>
    <property type="match status" value="1"/>
</dbReference>